<evidence type="ECO:0000256" key="2">
    <source>
        <dbReference type="ARBA" id="ARBA00023015"/>
    </source>
</evidence>
<gene>
    <name evidence="7" type="ORF">IAB75_11840</name>
</gene>
<dbReference type="InterPro" id="IPR013324">
    <property type="entry name" value="RNA_pol_sigma_r3/r4-like"/>
</dbReference>
<evidence type="ECO:0000256" key="1">
    <source>
        <dbReference type="ARBA" id="ARBA00010641"/>
    </source>
</evidence>
<dbReference type="AlphaFoldDB" id="A0A940IJQ3"/>
<keyword evidence="4" id="KW-0804">Transcription</keyword>
<reference evidence="7" key="2">
    <citation type="journal article" date="2021" name="PeerJ">
        <title>Extensive microbial diversity within the chicken gut microbiome revealed by metagenomics and culture.</title>
        <authorList>
            <person name="Gilroy R."/>
            <person name="Ravi A."/>
            <person name="Getino M."/>
            <person name="Pursley I."/>
            <person name="Horton D.L."/>
            <person name="Alikhan N.F."/>
            <person name="Baker D."/>
            <person name="Gharbi K."/>
            <person name="Hall N."/>
            <person name="Watson M."/>
            <person name="Adriaenssens E.M."/>
            <person name="Foster-Nyarko E."/>
            <person name="Jarju S."/>
            <person name="Secka A."/>
            <person name="Antonio M."/>
            <person name="Oren A."/>
            <person name="Chaudhuri R.R."/>
            <person name="La Ragione R."/>
            <person name="Hildebrand F."/>
            <person name="Pallen M.J."/>
        </authorList>
    </citation>
    <scope>NUCLEOTIDE SEQUENCE</scope>
    <source>
        <strain evidence="7">G3-8215</strain>
    </source>
</reference>
<dbReference type="NCBIfam" id="TIGR02985">
    <property type="entry name" value="Sig70_bacteroi1"/>
    <property type="match status" value="1"/>
</dbReference>
<dbReference type="InterPro" id="IPR014284">
    <property type="entry name" value="RNA_pol_sigma-70_dom"/>
</dbReference>
<name>A0A940IJQ3_9BACT</name>
<organism evidence="7 8">
    <name type="scientific">Candidatus Cryptobacteroides avicola</name>
    <dbReference type="NCBI Taxonomy" id="2840757"/>
    <lineage>
        <taxon>Bacteria</taxon>
        <taxon>Pseudomonadati</taxon>
        <taxon>Bacteroidota</taxon>
        <taxon>Bacteroidia</taxon>
        <taxon>Bacteroidales</taxon>
        <taxon>Candidatus Cryptobacteroides</taxon>
    </lineage>
</organism>
<accession>A0A940IJQ3</accession>
<evidence type="ECO:0000313" key="8">
    <source>
        <dbReference type="Proteomes" id="UP000725002"/>
    </source>
</evidence>
<comment type="similarity">
    <text evidence="1">Belongs to the sigma-70 factor family. ECF subfamily.</text>
</comment>
<dbReference type="NCBIfam" id="TIGR02937">
    <property type="entry name" value="sigma70-ECF"/>
    <property type="match status" value="1"/>
</dbReference>
<dbReference type="GO" id="GO:0006352">
    <property type="term" value="P:DNA-templated transcription initiation"/>
    <property type="evidence" value="ECO:0007669"/>
    <property type="project" value="InterPro"/>
</dbReference>
<evidence type="ECO:0000256" key="4">
    <source>
        <dbReference type="ARBA" id="ARBA00023163"/>
    </source>
</evidence>
<dbReference type="Gene3D" id="1.10.10.10">
    <property type="entry name" value="Winged helix-like DNA-binding domain superfamily/Winged helix DNA-binding domain"/>
    <property type="match status" value="1"/>
</dbReference>
<reference evidence="7" key="1">
    <citation type="submission" date="2020-10" db="EMBL/GenBank/DDBJ databases">
        <authorList>
            <person name="Gilroy R."/>
        </authorList>
    </citation>
    <scope>NUCLEOTIDE SEQUENCE</scope>
    <source>
        <strain evidence="7">G3-8215</strain>
    </source>
</reference>
<evidence type="ECO:0000259" key="6">
    <source>
        <dbReference type="Pfam" id="PF08281"/>
    </source>
</evidence>
<dbReference type="InterPro" id="IPR036388">
    <property type="entry name" value="WH-like_DNA-bd_sf"/>
</dbReference>
<dbReference type="PANTHER" id="PTHR43133">
    <property type="entry name" value="RNA POLYMERASE ECF-TYPE SIGMA FACTO"/>
    <property type="match status" value="1"/>
</dbReference>
<keyword evidence="2" id="KW-0805">Transcription regulation</keyword>
<dbReference type="GO" id="GO:0003677">
    <property type="term" value="F:DNA binding"/>
    <property type="evidence" value="ECO:0007669"/>
    <property type="project" value="InterPro"/>
</dbReference>
<dbReference type="InterPro" id="IPR013249">
    <property type="entry name" value="RNA_pol_sigma70_r4_t2"/>
</dbReference>
<dbReference type="Gene3D" id="1.10.1740.10">
    <property type="match status" value="1"/>
</dbReference>
<dbReference type="PANTHER" id="PTHR43133:SF46">
    <property type="entry name" value="RNA POLYMERASE SIGMA-70 FACTOR ECF SUBFAMILY"/>
    <property type="match status" value="1"/>
</dbReference>
<dbReference type="InterPro" id="IPR014327">
    <property type="entry name" value="RNA_pol_sigma70_bacteroid"/>
</dbReference>
<dbReference type="InterPro" id="IPR007627">
    <property type="entry name" value="RNA_pol_sigma70_r2"/>
</dbReference>
<dbReference type="Proteomes" id="UP000725002">
    <property type="component" value="Unassembled WGS sequence"/>
</dbReference>
<dbReference type="GO" id="GO:0016987">
    <property type="term" value="F:sigma factor activity"/>
    <property type="evidence" value="ECO:0007669"/>
    <property type="project" value="UniProtKB-KW"/>
</dbReference>
<dbReference type="SUPFAM" id="SSF88946">
    <property type="entry name" value="Sigma2 domain of RNA polymerase sigma factors"/>
    <property type="match status" value="1"/>
</dbReference>
<comment type="caution">
    <text evidence="7">The sequence shown here is derived from an EMBL/GenBank/DDBJ whole genome shotgun (WGS) entry which is preliminary data.</text>
</comment>
<dbReference type="SUPFAM" id="SSF88659">
    <property type="entry name" value="Sigma3 and sigma4 domains of RNA polymerase sigma factors"/>
    <property type="match status" value="1"/>
</dbReference>
<dbReference type="Pfam" id="PF08281">
    <property type="entry name" value="Sigma70_r4_2"/>
    <property type="match status" value="1"/>
</dbReference>
<feature type="domain" description="RNA polymerase sigma-70 region 2" evidence="5">
    <location>
        <begin position="13"/>
        <end position="79"/>
    </location>
</feature>
<feature type="domain" description="RNA polymerase sigma factor 70 region 4 type 2" evidence="6">
    <location>
        <begin position="120"/>
        <end position="167"/>
    </location>
</feature>
<proteinExistence type="inferred from homology"/>
<dbReference type="InterPro" id="IPR013325">
    <property type="entry name" value="RNA_pol_sigma_r2"/>
</dbReference>
<evidence type="ECO:0000313" key="7">
    <source>
        <dbReference type="EMBL" id="MBO8484781.1"/>
    </source>
</evidence>
<keyword evidence="3" id="KW-0731">Sigma factor</keyword>
<dbReference type="EMBL" id="JADILV010000085">
    <property type="protein sequence ID" value="MBO8484781.1"/>
    <property type="molecule type" value="Genomic_DNA"/>
</dbReference>
<dbReference type="InterPro" id="IPR039425">
    <property type="entry name" value="RNA_pol_sigma-70-like"/>
</dbReference>
<sequence length="195" mass="22646">MGNEISPLEFGQLFTRYRDKFISIARSYVRNDAIAEDIVAESFTNFWDYRAQIGPDTVPEAYIMQSVKNRCLNHLRDQANRMRIQQKMHEDSYKAIMAEIGVLGKDEIGLIFRSDIEAIFKKLLSSVPESTRNIFLASRFENLTYSEIAEKYDISPRKVKREIQHVLEIMRTSLKDYLPATAIIFYLLSAGTKYL</sequence>
<evidence type="ECO:0000259" key="5">
    <source>
        <dbReference type="Pfam" id="PF04542"/>
    </source>
</evidence>
<protein>
    <submittedName>
        <fullName evidence="7">RNA polymerase sigma-70 factor</fullName>
    </submittedName>
</protein>
<evidence type="ECO:0000256" key="3">
    <source>
        <dbReference type="ARBA" id="ARBA00023082"/>
    </source>
</evidence>
<dbReference type="Pfam" id="PF04542">
    <property type="entry name" value="Sigma70_r2"/>
    <property type="match status" value="1"/>
</dbReference>